<reference evidence="3" key="1">
    <citation type="submission" date="2021-04" db="EMBL/GenBank/DDBJ databases">
        <title>Genomes of microviruses identified in yellow-bellied marmot fecal samples.</title>
        <authorList>
            <person name="Varsani A."/>
            <person name="Kraberger S."/>
            <person name="Chatterjee A."/>
            <person name="Richet C."/>
            <person name="Fontenele R.S."/>
            <person name="Schmidlin K."/>
            <person name="Blumstein D.T."/>
        </authorList>
    </citation>
    <scope>NUCLEOTIDE SEQUENCE</scope>
    <source>
        <strain evidence="3">Mar31</strain>
    </source>
</reference>
<feature type="coiled-coil region" evidence="1">
    <location>
        <begin position="285"/>
        <end position="312"/>
    </location>
</feature>
<organism evidence="3">
    <name type="scientific">Microvirus mar31</name>
    <dbReference type="NCBI Taxonomy" id="2851165"/>
    <lineage>
        <taxon>Viruses</taxon>
        <taxon>Monodnaviria</taxon>
        <taxon>Sangervirae</taxon>
        <taxon>Phixviricota</taxon>
        <taxon>Malgrandaviricetes</taxon>
        <taxon>Petitvirales</taxon>
        <taxon>Microviridae</taxon>
    </lineage>
</organism>
<dbReference type="EMBL" id="MZ089777">
    <property type="protein sequence ID" value="QXN75144.1"/>
    <property type="molecule type" value="Genomic_DNA"/>
</dbReference>
<evidence type="ECO:0000313" key="3">
    <source>
        <dbReference type="EMBL" id="QXN75144.1"/>
    </source>
</evidence>
<dbReference type="Pfam" id="PF23343">
    <property type="entry name" value="REP_ORF2-G2P"/>
    <property type="match status" value="1"/>
</dbReference>
<sequence>MLVPYSLIMSCYHPLPAIYEYGYSQDCKRVKVCSRNNPPAPYIHPSTGELVEPMQIPCGKCIGCRLDYSRAWADRLTMESLDYPKDKVWFLTLTYDDDHLPSPSPIVQVSSLVPRDLELFMKRLRERWCRVYGASHIRFYGAGEYGSTTFRPHYHLILYGLELYDLVFHSANFDGDPLYSSSELDEVWGNGFTLVAPFSWNTAAYTARYVVKKLKGPNAMNYYKSAGLVPEFVRMSRRPGIGSRFLNVNLERLSQNDYVQLPDGKSCVLPKYALRLLDKKDPLARDRIRKQRMEARENVERELKRLTDLSSDSYLKLQEENKLIAIKKLQRKDL</sequence>
<keyword evidence="1" id="KW-0175">Coiled coil</keyword>
<proteinExistence type="predicted"/>
<dbReference type="InterPro" id="IPR056906">
    <property type="entry name" value="ORF2/G2P_dom"/>
</dbReference>
<protein>
    <submittedName>
        <fullName evidence="3">Replication initiator protein</fullName>
    </submittedName>
</protein>
<evidence type="ECO:0000259" key="2">
    <source>
        <dbReference type="Pfam" id="PF23343"/>
    </source>
</evidence>
<evidence type="ECO:0000256" key="1">
    <source>
        <dbReference type="SAM" id="Coils"/>
    </source>
</evidence>
<feature type="domain" description="Replication-associated protein ORF2/G2P" evidence="2">
    <location>
        <begin position="89"/>
        <end position="213"/>
    </location>
</feature>
<accession>A0A8F5RC05</accession>
<name>A0A8F5RC05_9VIRU</name>